<feature type="domain" description="Solute-binding protein family 5" evidence="7">
    <location>
        <begin position="125"/>
        <end position="523"/>
    </location>
</feature>
<dbReference type="AlphaFoldDB" id="A0A3Q9BLS9"/>
<dbReference type="InterPro" id="IPR030678">
    <property type="entry name" value="Peptide/Ni-bd"/>
</dbReference>
<dbReference type="CDD" id="cd08510">
    <property type="entry name" value="PBP2_Lactococcal_OppA_like"/>
    <property type="match status" value="1"/>
</dbReference>
<dbReference type="PROSITE" id="PS01040">
    <property type="entry name" value="SBP_BACTERIAL_5"/>
    <property type="match status" value="1"/>
</dbReference>
<dbReference type="GO" id="GO:0043190">
    <property type="term" value="C:ATP-binding cassette (ABC) transporter complex"/>
    <property type="evidence" value="ECO:0007669"/>
    <property type="project" value="InterPro"/>
</dbReference>
<feature type="chain" id="PRO_5039056483" evidence="6">
    <location>
        <begin position="20"/>
        <end position="612"/>
    </location>
</feature>
<name>A0A3Q9BLS9_9LACT</name>
<dbReference type="Gene3D" id="3.40.190.10">
    <property type="entry name" value="Periplasmic binding protein-like II"/>
    <property type="match status" value="1"/>
</dbReference>
<dbReference type="GO" id="GO:0015833">
    <property type="term" value="P:peptide transport"/>
    <property type="evidence" value="ECO:0007669"/>
    <property type="project" value="TreeGrafter"/>
</dbReference>
<evidence type="ECO:0000256" key="5">
    <source>
        <dbReference type="SAM" id="MobiDB-lite"/>
    </source>
</evidence>
<dbReference type="InterPro" id="IPR039424">
    <property type="entry name" value="SBP_5"/>
</dbReference>
<comment type="similarity">
    <text evidence="2">Belongs to the bacterial solute-binding protein 5 family.</text>
</comment>
<dbReference type="EMBL" id="CP034465">
    <property type="protein sequence ID" value="AZP05216.1"/>
    <property type="molecule type" value="Genomic_DNA"/>
</dbReference>
<dbReference type="Proteomes" id="UP000273326">
    <property type="component" value="Chromosome"/>
</dbReference>
<accession>A0A3Q9BLS9</accession>
<evidence type="ECO:0000256" key="6">
    <source>
        <dbReference type="SAM" id="SignalP"/>
    </source>
</evidence>
<dbReference type="InterPro" id="IPR023765">
    <property type="entry name" value="SBP_5_CS"/>
</dbReference>
<dbReference type="PIRSF" id="PIRSF002741">
    <property type="entry name" value="MppA"/>
    <property type="match status" value="1"/>
</dbReference>
<evidence type="ECO:0000256" key="2">
    <source>
        <dbReference type="ARBA" id="ARBA00005695"/>
    </source>
</evidence>
<gene>
    <name evidence="8" type="ORF">EJN90_11515</name>
</gene>
<sequence length="612" mass="67609">MVKKKLGLVSLSAFVLTLAACQSGGSDTVGSDNGTTNESAVEESGEETAGVIEFDTLKTNDEDSIEGGTLRYALVASSPFQGIFSPEFYEDAYDSELMGFTHESLFSVDENFMLSQDGMATFEFDQEAKTIHITLKDDLKWSDGEPLTTEDVLFSYEVIASPEYTGVRYGADFSNIVGVEDYHTGAADSISGIKIIDDQNITIEYIEVNPSILQSGGGIWGYPMPKHQLESVAIADMAAAPEIRNNPVGAGPFRVKSITAGESVEFEANEYYWKGAPSLDGVIAEVVAPETIVSEMQNGNYDVAKMPTDQYDTYKDSENLTLLGRQELAYTYLGFKLGHWEPAVTDEDGKVTEPAKNVSNPDAKMADPELRKAMAYAIDNNAIATTFYQGLRENAKAMIPPVFADFVNEDIEGFYYDPELAASILDEAGYVDTNEDGFRETPEGEELVINFASMSGGATAEPIAQYYIQEWENIGLKVQLATGRLIEFQAFYDMLEADDEQIDIYQGAWGTGHDPNPTGLYGKDASFNYARYVNDENEAILAKINSEASFDPEYKFEAFREWQQHMFDNVPIIPTLWRSEVFAVNNRVKGYDITYGTTDGWEAVELTSETAY</sequence>
<comment type="subcellular location">
    <subcellularLocation>
        <location evidence="1">Cell membrane</location>
        <topology evidence="1">Lipid-anchor</topology>
    </subcellularLocation>
</comment>
<evidence type="ECO:0000259" key="7">
    <source>
        <dbReference type="Pfam" id="PF00496"/>
    </source>
</evidence>
<feature type="signal peptide" evidence="6">
    <location>
        <begin position="1"/>
        <end position="19"/>
    </location>
</feature>
<dbReference type="KEGG" id="jeh:EJN90_11515"/>
<keyword evidence="3" id="KW-0813">Transport</keyword>
<evidence type="ECO:0000256" key="3">
    <source>
        <dbReference type="ARBA" id="ARBA00022448"/>
    </source>
</evidence>
<evidence type="ECO:0000256" key="1">
    <source>
        <dbReference type="ARBA" id="ARBA00004193"/>
    </source>
</evidence>
<feature type="compositionally biased region" description="Polar residues" evidence="5">
    <location>
        <begin position="25"/>
        <end position="39"/>
    </location>
</feature>
<feature type="region of interest" description="Disordered" evidence="5">
    <location>
        <begin position="25"/>
        <end position="45"/>
    </location>
</feature>
<dbReference type="Gene3D" id="3.10.105.10">
    <property type="entry name" value="Dipeptide-binding Protein, Domain 3"/>
    <property type="match status" value="1"/>
</dbReference>
<dbReference type="PROSITE" id="PS51257">
    <property type="entry name" value="PROKAR_LIPOPROTEIN"/>
    <property type="match status" value="1"/>
</dbReference>
<evidence type="ECO:0000313" key="8">
    <source>
        <dbReference type="EMBL" id="AZP05216.1"/>
    </source>
</evidence>
<dbReference type="GO" id="GO:1904680">
    <property type="term" value="F:peptide transmembrane transporter activity"/>
    <property type="evidence" value="ECO:0007669"/>
    <property type="project" value="TreeGrafter"/>
</dbReference>
<evidence type="ECO:0000256" key="4">
    <source>
        <dbReference type="ARBA" id="ARBA00022729"/>
    </source>
</evidence>
<dbReference type="InterPro" id="IPR000914">
    <property type="entry name" value="SBP_5_dom"/>
</dbReference>
<dbReference type="GO" id="GO:0042597">
    <property type="term" value="C:periplasmic space"/>
    <property type="evidence" value="ECO:0007669"/>
    <property type="project" value="UniProtKB-ARBA"/>
</dbReference>
<evidence type="ECO:0000313" key="9">
    <source>
        <dbReference type="Proteomes" id="UP000273326"/>
    </source>
</evidence>
<organism evidence="8 9">
    <name type="scientific">Jeotgalibaca ciconiae</name>
    <dbReference type="NCBI Taxonomy" id="2496265"/>
    <lineage>
        <taxon>Bacteria</taxon>
        <taxon>Bacillati</taxon>
        <taxon>Bacillota</taxon>
        <taxon>Bacilli</taxon>
        <taxon>Lactobacillales</taxon>
        <taxon>Carnobacteriaceae</taxon>
        <taxon>Jeotgalibaca</taxon>
    </lineage>
</organism>
<dbReference type="RefSeq" id="WP_126111384.1">
    <property type="nucleotide sequence ID" value="NZ_CP034465.1"/>
</dbReference>
<dbReference type="Pfam" id="PF00496">
    <property type="entry name" value="SBP_bac_5"/>
    <property type="match status" value="1"/>
</dbReference>
<dbReference type="OrthoDB" id="9796817at2"/>
<protein>
    <submittedName>
        <fullName evidence="8">Oligopeptide ABC transporter substrate-binding protein</fullName>
    </submittedName>
</protein>
<keyword evidence="4 6" id="KW-0732">Signal</keyword>
<proteinExistence type="inferred from homology"/>
<keyword evidence="9" id="KW-1185">Reference proteome</keyword>
<dbReference type="PANTHER" id="PTHR30290">
    <property type="entry name" value="PERIPLASMIC BINDING COMPONENT OF ABC TRANSPORTER"/>
    <property type="match status" value="1"/>
</dbReference>
<dbReference type="SUPFAM" id="SSF53850">
    <property type="entry name" value="Periplasmic binding protein-like II"/>
    <property type="match status" value="1"/>
</dbReference>
<dbReference type="PANTHER" id="PTHR30290:SF9">
    <property type="entry name" value="OLIGOPEPTIDE-BINDING PROTEIN APPA"/>
    <property type="match status" value="1"/>
</dbReference>
<reference evidence="9" key="1">
    <citation type="submission" date="2018-12" db="EMBL/GenBank/DDBJ databases">
        <title>Complete genome sequencing of Jeotgalibaca sp. H21T32.</title>
        <authorList>
            <person name="Bae J.-W."/>
            <person name="Lee S.-Y."/>
        </authorList>
    </citation>
    <scope>NUCLEOTIDE SEQUENCE [LARGE SCALE GENOMIC DNA]</scope>
    <source>
        <strain evidence="9">H21T32</strain>
    </source>
</reference>